<reference evidence="10" key="1">
    <citation type="journal article" date="2019" name="Int. J. Syst. Evol. Microbiol.">
        <title>The Global Catalogue of Microorganisms (GCM) 10K type strain sequencing project: providing services to taxonomists for standard genome sequencing and annotation.</title>
        <authorList>
            <consortium name="The Broad Institute Genomics Platform"/>
            <consortium name="The Broad Institute Genome Sequencing Center for Infectious Disease"/>
            <person name="Wu L."/>
            <person name="Ma J."/>
        </authorList>
    </citation>
    <scope>NUCLEOTIDE SEQUENCE [LARGE SCALE GENOMIC DNA]</scope>
    <source>
        <strain evidence="10">CCM 8979</strain>
    </source>
</reference>
<evidence type="ECO:0000256" key="6">
    <source>
        <dbReference type="ARBA" id="ARBA00023136"/>
    </source>
</evidence>
<feature type="domain" description="Type II secretion system protein GspF" evidence="8">
    <location>
        <begin position="220"/>
        <end position="340"/>
    </location>
</feature>
<comment type="caution">
    <text evidence="9">The sequence shown here is derived from an EMBL/GenBank/DDBJ whole genome shotgun (WGS) entry which is preliminary data.</text>
</comment>
<dbReference type="InterPro" id="IPR018076">
    <property type="entry name" value="T2SS_GspF_dom"/>
</dbReference>
<feature type="transmembrane region" description="Helical" evidence="7">
    <location>
        <begin position="168"/>
        <end position="189"/>
    </location>
</feature>
<keyword evidence="10" id="KW-1185">Reference proteome</keyword>
<dbReference type="Gene3D" id="1.20.81.30">
    <property type="entry name" value="Type II secretion system (T2SS), domain F"/>
    <property type="match status" value="1"/>
</dbReference>
<dbReference type="InterPro" id="IPR003004">
    <property type="entry name" value="GspF/PilC"/>
</dbReference>
<protein>
    <submittedName>
        <fullName evidence="9">Type II secretion system F family protein</fullName>
    </submittedName>
</protein>
<gene>
    <name evidence="9" type="ORF">ACFQ44_10055</name>
</gene>
<evidence type="ECO:0000256" key="2">
    <source>
        <dbReference type="ARBA" id="ARBA00005745"/>
    </source>
</evidence>
<dbReference type="RefSeq" id="WP_236000763.1">
    <property type="nucleotide sequence ID" value="NZ_BOLN01000008.1"/>
</dbReference>
<keyword evidence="4 7" id="KW-0812">Transmembrane</keyword>
<evidence type="ECO:0000313" key="9">
    <source>
        <dbReference type="EMBL" id="MFD1456007.1"/>
    </source>
</evidence>
<organism evidence="9 10">
    <name type="scientific">Levilactobacillus lanxiensis</name>
    <dbReference type="NCBI Taxonomy" id="2799568"/>
    <lineage>
        <taxon>Bacteria</taxon>
        <taxon>Bacillati</taxon>
        <taxon>Bacillota</taxon>
        <taxon>Bacilli</taxon>
        <taxon>Lactobacillales</taxon>
        <taxon>Lactobacillaceae</taxon>
        <taxon>Levilactobacillus</taxon>
    </lineage>
</organism>
<dbReference type="PANTHER" id="PTHR30012">
    <property type="entry name" value="GENERAL SECRETION PATHWAY PROTEIN"/>
    <property type="match status" value="1"/>
</dbReference>
<feature type="transmembrane region" description="Helical" evidence="7">
    <location>
        <begin position="315"/>
        <end position="337"/>
    </location>
</feature>
<evidence type="ECO:0000256" key="1">
    <source>
        <dbReference type="ARBA" id="ARBA00004651"/>
    </source>
</evidence>
<evidence type="ECO:0000256" key="7">
    <source>
        <dbReference type="SAM" id="Phobius"/>
    </source>
</evidence>
<feature type="transmembrane region" description="Helical" evidence="7">
    <location>
        <begin position="125"/>
        <end position="148"/>
    </location>
</feature>
<dbReference type="InterPro" id="IPR042094">
    <property type="entry name" value="T2SS_GspF_sf"/>
</dbReference>
<evidence type="ECO:0000256" key="4">
    <source>
        <dbReference type="ARBA" id="ARBA00022692"/>
    </source>
</evidence>
<dbReference type="Pfam" id="PF00482">
    <property type="entry name" value="T2SSF"/>
    <property type="match status" value="1"/>
</dbReference>
<accession>A0ABW4D361</accession>
<comment type="subcellular location">
    <subcellularLocation>
        <location evidence="1">Cell membrane</location>
        <topology evidence="1">Multi-pass membrane protein</topology>
    </subcellularLocation>
</comment>
<keyword evidence="6 7" id="KW-0472">Membrane</keyword>
<evidence type="ECO:0000313" key="10">
    <source>
        <dbReference type="Proteomes" id="UP001597189"/>
    </source>
</evidence>
<evidence type="ECO:0000256" key="5">
    <source>
        <dbReference type="ARBA" id="ARBA00022989"/>
    </source>
</evidence>
<dbReference type="PANTHER" id="PTHR30012:SF0">
    <property type="entry name" value="TYPE II SECRETION SYSTEM PROTEIN F-RELATED"/>
    <property type="match status" value="1"/>
</dbReference>
<comment type="similarity">
    <text evidence="2">Belongs to the GSP F family.</text>
</comment>
<keyword evidence="3" id="KW-1003">Cell membrane</keyword>
<evidence type="ECO:0000256" key="3">
    <source>
        <dbReference type="ARBA" id="ARBA00022475"/>
    </source>
</evidence>
<name>A0ABW4D361_9LACO</name>
<sequence length="351" mass="39362">MKTQQQPRLLARLRRQNFGRARWPLTTQARFCQLLADQLASGFSLKQAVTFLRTVGGEFPAGLATLEQALLGGADLVPLLAPYLQPNIYFQLQVTTTYGELAPALREAAELLRLMATQRQRLRQLLAYPLGLFVSMAGLFLTLQVGILPQLQHEVAPTQTLPIGWQQYSWLGGGLILVLVLVSAARWWMRQPSLRLASLYLRVPFIGRICQTYYAYYLTANLGQLVQSGLSVKQMIAVLQHLPERALLHQLAYRLERQLAGGQSPVGWLREQAFIPAQVLVFLQKGSTSAQLARELRAFSTLQYRELVRRTERGLALVQPILLGVVALLIVGAYLSLLLPMYQNLQGVYND</sequence>
<dbReference type="Proteomes" id="UP001597189">
    <property type="component" value="Unassembled WGS sequence"/>
</dbReference>
<keyword evidence="5 7" id="KW-1133">Transmembrane helix</keyword>
<evidence type="ECO:0000259" key="8">
    <source>
        <dbReference type="Pfam" id="PF00482"/>
    </source>
</evidence>
<proteinExistence type="inferred from homology"/>
<dbReference type="EMBL" id="JBHTOD010000008">
    <property type="protein sequence ID" value="MFD1456007.1"/>
    <property type="molecule type" value="Genomic_DNA"/>
</dbReference>